<reference evidence="3" key="1">
    <citation type="submission" date="2016-10" db="EMBL/GenBank/DDBJ databases">
        <authorList>
            <person name="Varghese N."/>
            <person name="Submissions S."/>
        </authorList>
    </citation>
    <scope>NUCLEOTIDE SEQUENCE [LARGE SCALE GENOMIC DNA]</scope>
    <source>
        <strain evidence="3">S9</strain>
    </source>
</reference>
<evidence type="ECO:0000313" key="3">
    <source>
        <dbReference type="Proteomes" id="UP000198571"/>
    </source>
</evidence>
<dbReference type="CDD" id="cd00254">
    <property type="entry name" value="LT-like"/>
    <property type="match status" value="1"/>
</dbReference>
<keyword evidence="3" id="KW-1185">Reference proteome</keyword>
<evidence type="ECO:0000313" key="2">
    <source>
        <dbReference type="EMBL" id="SER95147.1"/>
    </source>
</evidence>
<protein>
    <submittedName>
        <fullName evidence="2">Transglycosylase SLT domain-containing protein</fullName>
    </submittedName>
</protein>
<dbReference type="RefSeq" id="WP_281244247.1">
    <property type="nucleotide sequence ID" value="NZ_FOGT01000005.1"/>
</dbReference>
<dbReference type="Gene3D" id="1.10.530.10">
    <property type="match status" value="1"/>
</dbReference>
<dbReference type="EMBL" id="FOGT01000005">
    <property type="protein sequence ID" value="SER95147.1"/>
    <property type="molecule type" value="Genomic_DNA"/>
</dbReference>
<dbReference type="Proteomes" id="UP000198571">
    <property type="component" value="Unassembled WGS sequence"/>
</dbReference>
<dbReference type="Pfam" id="PF01464">
    <property type="entry name" value="SLT"/>
    <property type="match status" value="1"/>
</dbReference>
<proteinExistence type="predicted"/>
<feature type="domain" description="Transglycosylase SLT" evidence="1">
    <location>
        <begin position="88"/>
        <end position="195"/>
    </location>
</feature>
<dbReference type="STRING" id="1601833.SAMN05518684_105268"/>
<accession>A0A1H9TDP0</accession>
<dbReference type="PANTHER" id="PTHR37423:SF2">
    <property type="entry name" value="MEMBRANE-BOUND LYTIC MUREIN TRANSGLYCOSYLASE C"/>
    <property type="match status" value="1"/>
</dbReference>
<organism evidence="2 3">
    <name type="scientific">Salipaludibacillus aurantiacus</name>
    <dbReference type="NCBI Taxonomy" id="1601833"/>
    <lineage>
        <taxon>Bacteria</taxon>
        <taxon>Bacillati</taxon>
        <taxon>Bacillota</taxon>
        <taxon>Bacilli</taxon>
        <taxon>Bacillales</taxon>
        <taxon>Bacillaceae</taxon>
    </lineage>
</organism>
<dbReference type="InterPro" id="IPR008258">
    <property type="entry name" value="Transglycosylase_SLT_dom_1"/>
</dbReference>
<name>A0A1H9TDP0_9BACI</name>
<dbReference type="PANTHER" id="PTHR37423">
    <property type="entry name" value="SOLUBLE LYTIC MUREIN TRANSGLYCOSYLASE-RELATED"/>
    <property type="match status" value="1"/>
</dbReference>
<dbReference type="AlphaFoldDB" id="A0A1H9TDP0"/>
<dbReference type="InterPro" id="IPR023346">
    <property type="entry name" value="Lysozyme-like_dom_sf"/>
</dbReference>
<sequence>MKVNMFNDLYQWQVLKAWGDKQLNRIGQASPPVKNTFTQALNDHFHSGRLPETTVSKRGSLIDAYVQKKESAENLISQSSNDKAFLPLIKESARKYEVDEKLIYSIIKHESGFNTAAKSHAGAQGLMQLMPATARGLGVENSYDPSQNIDGGTRYIKAMLDKYNGNTALALAAYNAGPGNVDKYGGIPPFKETQTYVPRVLNTYEKLSSV</sequence>
<evidence type="ECO:0000259" key="1">
    <source>
        <dbReference type="Pfam" id="PF01464"/>
    </source>
</evidence>
<dbReference type="SUPFAM" id="SSF53955">
    <property type="entry name" value="Lysozyme-like"/>
    <property type="match status" value="1"/>
</dbReference>
<gene>
    <name evidence="2" type="ORF">SAMN05518684_105268</name>
</gene>